<keyword evidence="2" id="KW-1185">Reference proteome</keyword>
<name>W8NNW6_9CAUD</name>
<dbReference type="RefSeq" id="YP_009021479.1">
    <property type="nucleotide sequence ID" value="NC_023859.1"/>
</dbReference>
<organism evidence="1 2">
    <name type="scientific">Microbacterium phage vB_MoxS-ISF9</name>
    <dbReference type="NCBI Taxonomy" id="1458670"/>
    <lineage>
        <taxon>Viruses</taxon>
        <taxon>Duplodnaviria</taxon>
        <taxon>Heunggongvirae</taxon>
        <taxon>Uroviricota</taxon>
        <taxon>Caudoviricetes</taxon>
        <taxon>Farahnazvirus</taxon>
        <taxon>Farahnazvirus ISF9</taxon>
    </lineage>
</organism>
<dbReference type="Proteomes" id="UP000019700">
    <property type="component" value="Genome"/>
</dbReference>
<accession>W8NNW6</accession>
<dbReference type="KEGG" id="vg:18938345"/>
<sequence>MSKAHKTRLLNQVRETWQHHPDWTLGRLLQSANDIALGEFRTNPAYAKDGHLIIGLKALIPDNEEETK</sequence>
<evidence type="ECO:0000313" key="1">
    <source>
        <dbReference type="EMBL" id="AHL18504.1"/>
    </source>
</evidence>
<dbReference type="GeneID" id="18938345"/>
<gene>
    <name evidence="1" type="ORF">ISF9_034</name>
</gene>
<proteinExistence type="predicted"/>
<evidence type="ECO:0000313" key="2">
    <source>
        <dbReference type="Proteomes" id="UP000019700"/>
    </source>
</evidence>
<dbReference type="EMBL" id="KJ173786">
    <property type="protein sequence ID" value="AHL18504.1"/>
    <property type="molecule type" value="Genomic_DNA"/>
</dbReference>
<protein>
    <submittedName>
        <fullName evidence="1">Uncharacterized protein</fullName>
    </submittedName>
</protein>
<reference evidence="1 2" key="1">
    <citation type="journal article" date="2014" name="Arch. Virol.">
        <title>Complete genome sequence of a novel phage, vB_MoxS-ISF9, infecting methylotrophic Microbacterium: first report of a virulent Microbacterium phage.</title>
        <authorList>
            <person name="Zamani I."/>
            <person name="Bouzari M."/>
            <person name="Emtiazi G."/>
            <person name="Ghasemi S.M."/>
            <person name="Chang H.I."/>
        </authorList>
    </citation>
    <scope>NUCLEOTIDE SEQUENCE [LARGE SCALE GENOMIC DNA]</scope>
</reference>